<dbReference type="AlphaFoldDB" id="A0A8J3PN36"/>
<name>A0A8J3PN36_9ACTN</name>
<organism evidence="1 2">
    <name type="scientific">Planosporangium flavigriseum</name>
    <dbReference type="NCBI Taxonomy" id="373681"/>
    <lineage>
        <taxon>Bacteria</taxon>
        <taxon>Bacillati</taxon>
        <taxon>Actinomycetota</taxon>
        <taxon>Actinomycetes</taxon>
        <taxon>Micromonosporales</taxon>
        <taxon>Micromonosporaceae</taxon>
        <taxon>Planosporangium</taxon>
    </lineage>
</organism>
<accession>A0A8J3PN36</accession>
<evidence type="ECO:0000313" key="2">
    <source>
        <dbReference type="Proteomes" id="UP000653674"/>
    </source>
</evidence>
<gene>
    <name evidence="1" type="ORF">Pfl04_39610</name>
</gene>
<sequence>MTTYHGGQQIDDAQATLEQHAVSSANGLCRTCGVPGPCAAYERAAKAFALALRLPRRVPGVTQPHLIGARRSGELSWFERTN</sequence>
<reference evidence="1" key="1">
    <citation type="submission" date="2021-01" db="EMBL/GenBank/DDBJ databases">
        <title>Whole genome shotgun sequence of Planosporangium flavigriseum NBRC 105377.</title>
        <authorList>
            <person name="Komaki H."/>
            <person name="Tamura T."/>
        </authorList>
    </citation>
    <scope>NUCLEOTIDE SEQUENCE</scope>
    <source>
        <strain evidence="1">NBRC 105377</strain>
    </source>
</reference>
<comment type="caution">
    <text evidence="1">The sequence shown here is derived from an EMBL/GenBank/DDBJ whole genome shotgun (WGS) entry which is preliminary data.</text>
</comment>
<evidence type="ECO:0000313" key="1">
    <source>
        <dbReference type="EMBL" id="GIG75557.1"/>
    </source>
</evidence>
<dbReference type="Proteomes" id="UP000653674">
    <property type="component" value="Unassembled WGS sequence"/>
</dbReference>
<proteinExistence type="predicted"/>
<dbReference type="EMBL" id="BONU01000033">
    <property type="protein sequence ID" value="GIG75557.1"/>
    <property type="molecule type" value="Genomic_DNA"/>
</dbReference>
<protein>
    <submittedName>
        <fullName evidence="1">Uncharacterized protein</fullName>
    </submittedName>
</protein>
<keyword evidence="2" id="KW-1185">Reference proteome</keyword>